<evidence type="ECO:0000259" key="7">
    <source>
        <dbReference type="PROSITE" id="PS50966"/>
    </source>
</evidence>
<keyword evidence="4" id="KW-0862">Zinc</keyword>
<evidence type="ECO:0000256" key="6">
    <source>
        <dbReference type="SAM" id="MobiDB-lite"/>
    </source>
</evidence>
<dbReference type="AlphaFoldDB" id="A0A2I0IAJ3"/>
<dbReference type="SMART" id="SM00575">
    <property type="entry name" value="ZnF_PMZ"/>
    <property type="match status" value="1"/>
</dbReference>
<sequence>MHTGHYVDVNPLGGEEKLEEEDEDVGVSSNVDVDNLEITDSVHMAEEDGNSCPVGEHGPEAPVQQPGEFTMASENRVEADILGVNFHHDGPVCEPRSGLEFETKEAAYSFYRQYARSVGFGITIKASRRSKKSGKFIDVKIACSRFGIKRECDTALNPRSCPKTDCKAGMHMKRREDGIWVIHSFVKEHNHEICPDDFYQSIRGANKLGAMARPKKGLQLALSEEDVQVMLENFVCMQDENPNFFYAIDLDHGKRLRNVLWVDPKGSHDYSSFCDVVFFDTFYVSNRYHLPFVPIVGVNNHFQYILLGCALIGNQTASTYSWVMQTWLRAVGGTSPRVILTDQDKSLEEAVAEVFPESRHCFCLWHVLRMIPGNLGVVDKHENFRKEFDKCVHQSFTVAQFENQWEKLVSRFELGEDDWVRSLYEDRTKWVPAYMQGIFLAGISTAARSKGILTSFDKYICRETKIKEFMEKCRTYLQERYEMEAEANAEARGKQPPLKSVSPFEKQMSKTYTSTIFKQFQDEVLGVESCHLQRDGENEANGRFQVRESGEDRSFILHWNEKHLDICCSCRSFEYRGFLCRHAMIVLHTLGISSIPPQYILKRWTKDAKSRQTFHDKSSGHSSRLQRFNDLCRRAIKLGQEASFSQEAYDVAYQSLQEALRHCVGVNDSVRTVSEPSSTAIPGSFYTEENQGSMPGQSKKKRKYKKRKLHGEVEQEPGSWQQEPSSMNSRVEEISSCDASSVKDVPVTTSNAISERINEGSSLQPQGGPLGDPPDAEDAVMFFDVGIDGQEPLNTLPPIRGPYYINFSAGVVHVNPMLTQVGHFDIPTSFQEISQTLYVLTDCMVAQQLWRSLVPVSEQNRFFAANMEQWLVNNLSVWRTGPVELPWALVFGVGCWLIWSWRNESSLDPEFSRPLEGAGVIFCVTRSFHQGMSGLDGIRMKKLRTWKDIRWQPPEHGWIKLNMDGTSRGDPGFGGSQGNWAMLLQYLLNYGQYLLVLTWLGCRGIVELFLR</sequence>
<dbReference type="PANTHER" id="PTHR31669:SF280">
    <property type="entry name" value="PROTEIN FAR1-RELATED SEQUENCE 2"/>
    <property type="match status" value="1"/>
</dbReference>
<keyword evidence="9" id="KW-1185">Reference proteome</keyword>
<evidence type="ECO:0000256" key="1">
    <source>
        <dbReference type="ARBA" id="ARBA00005889"/>
    </source>
</evidence>
<dbReference type="Pfam" id="PF03101">
    <property type="entry name" value="FAR1"/>
    <property type="match status" value="1"/>
</dbReference>
<dbReference type="InterPro" id="IPR006564">
    <property type="entry name" value="Znf_PMZ"/>
</dbReference>
<organism evidence="8 9">
    <name type="scientific">Punica granatum</name>
    <name type="common">Pomegranate</name>
    <dbReference type="NCBI Taxonomy" id="22663"/>
    <lineage>
        <taxon>Eukaryota</taxon>
        <taxon>Viridiplantae</taxon>
        <taxon>Streptophyta</taxon>
        <taxon>Embryophyta</taxon>
        <taxon>Tracheophyta</taxon>
        <taxon>Spermatophyta</taxon>
        <taxon>Magnoliopsida</taxon>
        <taxon>eudicotyledons</taxon>
        <taxon>Gunneridae</taxon>
        <taxon>Pentapetalae</taxon>
        <taxon>rosids</taxon>
        <taxon>malvids</taxon>
        <taxon>Myrtales</taxon>
        <taxon>Lythraceae</taxon>
        <taxon>Punica</taxon>
    </lineage>
</organism>
<dbReference type="Proteomes" id="UP000233551">
    <property type="component" value="Unassembled WGS sequence"/>
</dbReference>
<evidence type="ECO:0000313" key="8">
    <source>
        <dbReference type="EMBL" id="PKI41025.1"/>
    </source>
</evidence>
<dbReference type="EMBL" id="PGOL01003458">
    <property type="protein sequence ID" value="PKI41025.1"/>
    <property type="molecule type" value="Genomic_DNA"/>
</dbReference>
<evidence type="ECO:0000256" key="5">
    <source>
        <dbReference type="PROSITE-ProRule" id="PRU00325"/>
    </source>
</evidence>
<dbReference type="PROSITE" id="PS50966">
    <property type="entry name" value="ZF_SWIM"/>
    <property type="match status" value="1"/>
</dbReference>
<keyword evidence="2" id="KW-0479">Metal-binding</keyword>
<evidence type="ECO:0000256" key="2">
    <source>
        <dbReference type="ARBA" id="ARBA00022723"/>
    </source>
</evidence>
<accession>A0A2I0IAJ3</accession>
<feature type="compositionally biased region" description="Basic residues" evidence="6">
    <location>
        <begin position="698"/>
        <end position="709"/>
    </location>
</feature>
<comment type="caution">
    <text evidence="8">The sequence shown here is derived from an EMBL/GenBank/DDBJ whole genome shotgun (WGS) entry which is preliminary data.</text>
</comment>
<dbReference type="GO" id="GO:0006355">
    <property type="term" value="P:regulation of DNA-templated transcription"/>
    <property type="evidence" value="ECO:0007669"/>
    <property type="project" value="InterPro"/>
</dbReference>
<protein>
    <recommendedName>
        <fullName evidence="7">SWIM-type domain-containing protein</fullName>
    </recommendedName>
</protein>
<feature type="domain" description="SWIM-type" evidence="7">
    <location>
        <begin position="553"/>
        <end position="591"/>
    </location>
</feature>
<dbReference type="InterPro" id="IPR004330">
    <property type="entry name" value="FAR1_DNA_bnd_dom"/>
</dbReference>
<feature type="compositionally biased region" description="Polar residues" evidence="6">
    <location>
        <begin position="673"/>
        <end position="696"/>
    </location>
</feature>
<name>A0A2I0IAJ3_PUNGR</name>
<evidence type="ECO:0000256" key="3">
    <source>
        <dbReference type="ARBA" id="ARBA00022771"/>
    </source>
</evidence>
<keyword evidence="3 5" id="KW-0863">Zinc-finger</keyword>
<feature type="compositionally biased region" description="Polar residues" evidence="6">
    <location>
        <begin position="718"/>
        <end position="729"/>
    </location>
</feature>
<dbReference type="Pfam" id="PF10551">
    <property type="entry name" value="MULE"/>
    <property type="match status" value="1"/>
</dbReference>
<proteinExistence type="inferred from homology"/>
<evidence type="ECO:0000313" key="9">
    <source>
        <dbReference type="Proteomes" id="UP000233551"/>
    </source>
</evidence>
<dbReference type="InterPro" id="IPR031052">
    <property type="entry name" value="FHY3/FAR1"/>
</dbReference>
<dbReference type="PANTHER" id="PTHR31669">
    <property type="entry name" value="PROTEIN FAR1-RELATED SEQUENCE 10-RELATED"/>
    <property type="match status" value="1"/>
</dbReference>
<dbReference type="Pfam" id="PF04434">
    <property type="entry name" value="SWIM"/>
    <property type="match status" value="1"/>
</dbReference>
<dbReference type="InterPro" id="IPR018289">
    <property type="entry name" value="MULE_transposase_dom"/>
</dbReference>
<dbReference type="GO" id="GO:0008270">
    <property type="term" value="F:zinc ion binding"/>
    <property type="evidence" value="ECO:0007669"/>
    <property type="project" value="UniProtKB-KW"/>
</dbReference>
<gene>
    <name evidence="8" type="ORF">CRG98_038553</name>
</gene>
<comment type="similarity">
    <text evidence="1">Belongs to the FHY3/FAR1 family.</text>
</comment>
<reference evidence="8 9" key="1">
    <citation type="submission" date="2017-11" db="EMBL/GenBank/DDBJ databases">
        <title>De-novo sequencing of pomegranate (Punica granatum L.) genome.</title>
        <authorList>
            <person name="Akparov Z."/>
            <person name="Amiraslanov A."/>
            <person name="Hajiyeva S."/>
            <person name="Abbasov M."/>
            <person name="Kaur K."/>
            <person name="Hamwieh A."/>
            <person name="Solovyev V."/>
            <person name="Salamov A."/>
            <person name="Braich B."/>
            <person name="Kosarev P."/>
            <person name="Mahmoud A."/>
            <person name="Hajiyev E."/>
            <person name="Babayeva S."/>
            <person name="Izzatullayeva V."/>
            <person name="Mammadov A."/>
            <person name="Mammadov A."/>
            <person name="Sharifova S."/>
            <person name="Ojaghi J."/>
            <person name="Eynullazada K."/>
            <person name="Bayramov B."/>
            <person name="Abdulazimova A."/>
            <person name="Shahmuradov I."/>
        </authorList>
    </citation>
    <scope>NUCLEOTIDE SEQUENCE [LARGE SCALE GENOMIC DNA]</scope>
    <source>
        <strain evidence="9">cv. AG2017</strain>
        <tissue evidence="8">Leaf</tissue>
    </source>
</reference>
<feature type="region of interest" description="Disordered" evidence="6">
    <location>
        <begin position="757"/>
        <end position="776"/>
    </location>
</feature>
<feature type="region of interest" description="Disordered" evidence="6">
    <location>
        <begin position="673"/>
        <end position="745"/>
    </location>
</feature>
<dbReference type="InterPro" id="IPR007527">
    <property type="entry name" value="Znf_SWIM"/>
</dbReference>
<feature type="region of interest" description="Disordered" evidence="6">
    <location>
        <begin position="1"/>
        <end position="27"/>
    </location>
</feature>
<dbReference type="STRING" id="22663.A0A2I0IAJ3"/>
<evidence type="ECO:0000256" key="4">
    <source>
        <dbReference type="ARBA" id="ARBA00022833"/>
    </source>
</evidence>